<accession>G0S759</accession>
<feature type="signal peptide" evidence="2">
    <location>
        <begin position="1"/>
        <end position="23"/>
    </location>
</feature>
<proteinExistence type="predicted"/>
<protein>
    <submittedName>
        <fullName evidence="3">Uncharacterized protein</fullName>
    </submittedName>
</protein>
<evidence type="ECO:0000256" key="1">
    <source>
        <dbReference type="SAM" id="MobiDB-lite"/>
    </source>
</evidence>
<feature type="compositionally biased region" description="Low complexity" evidence="1">
    <location>
        <begin position="135"/>
        <end position="163"/>
    </location>
</feature>
<evidence type="ECO:0000313" key="4">
    <source>
        <dbReference type="Proteomes" id="UP000008066"/>
    </source>
</evidence>
<evidence type="ECO:0000313" key="3">
    <source>
        <dbReference type="EMBL" id="EGS20914.1"/>
    </source>
</evidence>
<dbReference type="HOGENOM" id="CLU_093550_1_1_1"/>
<dbReference type="Proteomes" id="UP000008066">
    <property type="component" value="Unassembled WGS sequence"/>
</dbReference>
<feature type="chain" id="PRO_5003408875" evidence="2">
    <location>
        <begin position="24"/>
        <end position="199"/>
    </location>
</feature>
<gene>
    <name evidence="3" type="ORF">CTHT_0027530</name>
</gene>
<evidence type="ECO:0000256" key="2">
    <source>
        <dbReference type="SAM" id="SignalP"/>
    </source>
</evidence>
<reference evidence="3 4" key="1">
    <citation type="journal article" date="2011" name="Cell">
        <title>Insight into structure and assembly of the nuclear pore complex by utilizing the genome of a eukaryotic thermophile.</title>
        <authorList>
            <person name="Amlacher S."/>
            <person name="Sarges P."/>
            <person name="Flemming D."/>
            <person name="van Noort V."/>
            <person name="Kunze R."/>
            <person name="Devos D.P."/>
            <person name="Arumugam M."/>
            <person name="Bork P."/>
            <person name="Hurt E."/>
        </authorList>
    </citation>
    <scope>NUCLEOTIDE SEQUENCE [LARGE SCALE GENOMIC DNA]</scope>
    <source>
        <strain evidence="4">DSM 1495 / CBS 144.50 / IMI 039719</strain>
    </source>
</reference>
<dbReference type="AlphaFoldDB" id="G0S759"/>
<dbReference type="RefSeq" id="XP_006693210.1">
    <property type="nucleotide sequence ID" value="XM_006693147.1"/>
</dbReference>
<feature type="region of interest" description="Disordered" evidence="1">
    <location>
        <begin position="132"/>
        <end position="168"/>
    </location>
</feature>
<keyword evidence="4" id="KW-1185">Reference proteome</keyword>
<dbReference type="KEGG" id="cthr:CTHT_0027530"/>
<dbReference type="eggNOG" id="ENOG502SRM6">
    <property type="taxonomic scope" value="Eukaryota"/>
</dbReference>
<dbReference type="EMBL" id="GL988041">
    <property type="protein sequence ID" value="EGS20914.1"/>
    <property type="molecule type" value="Genomic_DNA"/>
</dbReference>
<dbReference type="OMA" id="CLKCALT"/>
<sequence length="199" mass="20688">MRALLDSVLIAGLIGLHAPNAVADSTPALINQRQNPEPGTPQYECHENCGNVISVGRTPSHCESDSWTAYYEECLDCALEFDIWRFYEAGISAIASSCGLTPTPSPADENGVSSALPTPTVTKTKFLSATHTKASEVPVTETPSTTESKSDTSQLAATSAAAQETGTDNNAASDFAKGAPLHIAAFGTIVALLGAMGLM</sequence>
<dbReference type="OrthoDB" id="4160690at2759"/>
<keyword evidence="2" id="KW-0732">Signal</keyword>
<name>G0S759_CHATD</name>
<organism evidence="4">
    <name type="scientific">Chaetomium thermophilum (strain DSM 1495 / CBS 144.50 / IMI 039719)</name>
    <name type="common">Thermochaetoides thermophila</name>
    <dbReference type="NCBI Taxonomy" id="759272"/>
    <lineage>
        <taxon>Eukaryota</taxon>
        <taxon>Fungi</taxon>
        <taxon>Dikarya</taxon>
        <taxon>Ascomycota</taxon>
        <taxon>Pezizomycotina</taxon>
        <taxon>Sordariomycetes</taxon>
        <taxon>Sordariomycetidae</taxon>
        <taxon>Sordariales</taxon>
        <taxon>Chaetomiaceae</taxon>
        <taxon>Thermochaetoides</taxon>
    </lineage>
</organism>
<dbReference type="GeneID" id="18256791"/>